<comment type="caution">
    <text evidence="1">The sequence shown here is derived from an EMBL/GenBank/DDBJ whole genome shotgun (WGS) entry which is preliminary data.</text>
</comment>
<name>A0ACC2ZNV2_9EURO</name>
<protein>
    <submittedName>
        <fullName evidence="1">Uncharacterized protein</fullName>
    </submittedName>
</protein>
<dbReference type="EMBL" id="JAPDRQ010000441">
    <property type="protein sequence ID" value="KAJ9649203.1"/>
    <property type="molecule type" value="Genomic_DNA"/>
</dbReference>
<keyword evidence="2" id="KW-1185">Reference proteome</keyword>
<gene>
    <name evidence="1" type="ORF">H2198_010888</name>
</gene>
<sequence>MIVLTDRKAIHKLLIERGAKHASRPQMYVAGLISKGVDISTKQDDKEWREKRKQISHYLSPKQLDEKHYKVQEAEATVLMNQLLDDPDSFYHNIQRYTVSVISTLTMGWRAPTWDSFWCADAYKVFEKFTEVMEPGRTPPVEEFPLLKLLPASMAKWKKEAIECGNMQDKYWIEARHRLTQRRATGARRNCVADMLLDDWEANGFPISEYSTTMLFAEFVTAGADTTASQLLTLIIAFAKYPHVVKKAQAEIDALCGTSRAPVFDDFKQLPYINCIIKEGMRWRPVAPTALPHFNDDYEGMFIPKGSIIWIATWAIHHMDDQYKAHDDFNPDRYLGWDKLANDYAGSPDFANRDHYGYGVGRRICPGIHLAERNMWRIAAKLLWAFDFAEPLDPHTEKPLSLDPGAYKNGILMMPSQFKARITPRSPAHVALIKSELAEAEDFLRPYG</sequence>
<organism evidence="1 2">
    <name type="scientific">Neophaeococcomyces mojaviensis</name>
    <dbReference type="NCBI Taxonomy" id="3383035"/>
    <lineage>
        <taxon>Eukaryota</taxon>
        <taxon>Fungi</taxon>
        <taxon>Dikarya</taxon>
        <taxon>Ascomycota</taxon>
        <taxon>Pezizomycotina</taxon>
        <taxon>Eurotiomycetes</taxon>
        <taxon>Chaetothyriomycetidae</taxon>
        <taxon>Chaetothyriales</taxon>
        <taxon>Chaetothyriales incertae sedis</taxon>
        <taxon>Neophaeococcomyces</taxon>
    </lineage>
</organism>
<proteinExistence type="predicted"/>
<evidence type="ECO:0000313" key="2">
    <source>
        <dbReference type="Proteomes" id="UP001172386"/>
    </source>
</evidence>
<dbReference type="Proteomes" id="UP001172386">
    <property type="component" value="Unassembled WGS sequence"/>
</dbReference>
<evidence type="ECO:0000313" key="1">
    <source>
        <dbReference type="EMBL" id="KAJ9649203.1"/>
    </source>
</evidence>
<accession>A0ACC2ZNV2</accession>
<reference evidence="1" key="1">
    <citation type="submission" date="2022-10" db="EMBL/GenBank/DDBJ databases">
        <title>Culturing micro-colonial fungi from biological soil crusts in the Mojave desert and describing Neophaeococcomyces mojavensis, and introducing the new genera and species Taxawa tesnikishii.</title>
        <authorList>
            <person name="Kurbessoian T."/>
            <person name="Stajich J.E."/>
        </authorList>
    </citation>
    <scope>NUCLEOTIDE SEQUENCE</scope>
    <source>
        <strain evidence="1">JES_112</strain>
    </source>
</reference>